<dbReference type="OrthoDB" id="10044505at2759"/>
<dbReference type="AlphaFoldDB" id="A0A448XN89"/>
<sequence>MLAISLLFGIFIFLSLATLNFASDDTLEYEIHMQGALPKRANEYLSRLFPLPPELQKSYESAFIVEYIPLANSSIAHHMVLHGCSQAPPEHFRQASMQPLDCGILLYAWAMGALPLRLPQGVGFRLGPHETDIKGFRLEVHYRTPLLQPDYSGLRLIILRRSMPLLAGVFLVLATYGELPGHTSHIHLDISCR</sequence>
<dbReference type="Pfam" id="PF01082">
    <property type="entry name" value="Cu2_monooxygen"/>
    <property type="match status" value="1"/>
</dbReference>
<reference evidence="5" key="1">
    <citation type="submission" date="2018-11" db="EMBL/GenBank/DDBJ databases">
        <authorList>
            <consortium name="Pathogen Informatics"/>
        </authorList>
    </citation>
    <scope>NUCLEOTIDE SEQUENCE</scope>
</reference>
<dbReference type="Gene3D" id="2.60.120.310">
    <property type="entry name" value="Copper type II, ascorbate-dependent monooxygenase, N-terminal domain"/>
    <property type="match status" value="1"/>
</dbReference>
<gene>
    <name evidence="5" type="ORF">PXEA_LOCUS34187</name>
</gene>
<dbReference type="GO" id="GO:0005507">
    <property type="term" value="F:copper ion binding"/>
    <property type="evidence" value="ECO:0007669"/>
    <property type="project" value="InterPro"/>
</dbReference>
<evidence type="ECO:0000313" key="6">
    <source>
        <dbReference type="Proteomes" id="UP000784294"/>
    </source>
</evidence>
<organism evidence="5 6">
    <name type="scientific">Protopolystoma xenopodis</name>
    <dbReference type="NCBI Taxonomy" id="117903"/>
    <lineage>
        <taxon>Eukaryota</taxon>
        <taxon>Metazoa</taxon>
        <taxon>Spiralia</taxon>
        <taxon>Lophotrochozoa</taxon>
        <taxon>Platyhelminthes</taxon>
        <taxon>Monogenea</taxon>
        <taxon>Polyopisthocotylea</taxon>
        <taxon>Polystomatidea</taxon>
        <taxon>Polystomatidae</taxon>
        <taxon>Protopolystoma</taxon>
    </lineage>
</organism>
<dbReference type="SUPFAM" id="SSF49742">
    <property type="entry name" value="PHM/PNGase F"/>
    <property type="match status" value="1"/>
</dbReference>
<evidence type="ECO:0000256" key="3">
    <source>
        <dbReference type="SAM" id="SignalP"/>
    </source>
</evidence>
<dbReference type="InterPro" id="IPR008977">
    <property type="entry name" value="PHM/PNGase_F_dom_sf"/>
</dbReference>
<feature type="domain" description="Copper type II ascorbate-dependent monooxygenase N-terminal" evidence="4">
    <location>
        <begin position="31"/>
        <end position="146"/>
    </location>
</feature>
<evidence type="ECO:0000259" key="4">
    <source>
        <dbReference type="Pfam" id="PF01082"/>
    </source>
</evidence>
<dbReference type="PANTHER" id="PTHR10680">
    <property type="entry name" value="PEPTIDYL-GLYCINE ALPHA-AMIDATING MONOOXYGENASE"/>
    <property type="match status" value="1"/>
</dbReference>
<protein>
    <recommendedName>
        <fullName evidence="4">Copper type II ascorbate-dependent monooxygenase N-terminal domain-containing protein</fullName>
    </recommendedName>
</protein>
<keyword evidence="1 3" id="KW-0732">Signal</keyword>
<proteinExistence type="predicted"/>
<keyword evidence="6" id="KW-1185">Reference proteome</keyword>
<dbReference type="Proteomes" id="UP000784294">
    <property type="component" value="Unassembled WGS sequence"/>
</dbReference>
<evidence type="ECO:0000256" key="1">
    <source>
        <dbReference type="ARBA" id="ARBA00022729"/>
    </source>
</evidence>
<feature type="chain" id="PRO_5019255966" description="Copper type II ascorbate-dependent monooxygenase N-terminal domain-containing protein" evidence="3">
    <location>
        <begin position="23"/>
        <end position="193"/>
    </location>
</feature>
<comment type="caution">
    <text evidence="5">The sequence shown here is derived from an EMBL/GenBank/DDBJ whole genome shotgun (WGS) entry which is preliminary data.</text>
</comment>
<evidence type="ECO:0000256" key="2">
    <source>
        <dbReference type="ARBA" id="ARBA00023180"/>
    </source>
</evidence>
<accession>A0A448XN89</accession>
<evidence type="ECO:0000313" key="5">
    <source>
        <dbReference type="EMBL" id="VEL40747.1"/>
    </source>
</evidence>
<dbReference type="InterPro" id="IPR000323">
    <property type="entry name" value="Cu2_ascorb_mOase_N"/>
</dbReference>
<dbReference type="InterPro" id="IPR036939">
    <property type="entry name" value="Cu2_ascorb_mOase_N_sf"/>
</dbReference>
<dbReference type="GO" id="GO:0016715">
    <property type="term" value="F:oxidoreductase activity, acting on paired donors, with incorporation or reduction of molecular oxygen, reduced ascorbate as one donor, and incorporation of one atom of oxygen"/>
    <property type="evidence" value="ECO:0007669"/>
    <property type="project" value="InterPro"/>
</dbReference>
<feature type="signal peptide" evidence="3">
    <location>
        <begin position="1"/>
        <end position="22"/>
    </location>
</feature>
<name>A0A448XN89_9PLAT</name>
<dbReference type="EMBL" id="CAAALY010266267">
    <property type="protein sequence ID" value="VEL40747.1"/>
    <property type="molecule type" value="Genomic_DNA"/>
</dbReference>
<keyword evidence="2" id="KW-0325">Glycoprotein</keyword>